<dbReference type="SUPFAM" id="SSF51735">
    <property type="entry name" value="NAD(P)-binding Rossmann-fold domains"/>
    <property type="match status" value="1"/>
</dbReference>
<evidence type="ECO:0000256" key="3">
    <source>
        <dbReference type="ARBA" id="ARBA00007686"/>
    </source>
</evidence>
<dbReference type="Proteomes" id="UP000664914">
    <property type="component" value="Chromosome"/>
</dbReference>
<reference evidence="13" key="1">
    <citation type="submission" date="2020-07" db="EMBL/GenBank/DDBJ databases">
        <authorList>
            <person name="Camacho E."/>
        </authorList>
    </citation>
    <scope>NUCLEOTIDE SEQUENCE</scope>
    <source>
        <strain evidence="13">MPO218</strain>
    </source>
</reference>
<keyword evidence="7" id="KW-0511">Multifunctional enzyme</keyword>
<dbReference type="SMART" id="SM00919">
    <property type="entry name" value="Malic_M"/>
    <property type="match status" value="1"/>
</dbReference>
<dbReference type="GO" id="GO:0016616">
    <property type="term" value="F:oxidoreductase activity, acting on the CH-OH group of donors, NAD or NADP as acceptor"/>
    <property type="evidence" value="ECO:0007669"/>
    <property type="project" value="InterPro"/>
</dbReference>
<dbReference type="InterPro" id="IPR036291">
    <property type="entry name" value="NAD(P)-bd_dom_sf"/>
</dbReference>
<dbReference type="InterPro" id="IPR046346">
    <property type="entry name" value="Aminoacid_DH-like_N_sf"/>
</dbReference>
<dbReference type="SMART" id="SM01274">
    <property type="entry name" value="malic"/>
    <property type="match status" value="1"/>
</dbReference>
<feature type="domain" description="Malic enzyme NAD-binding" evidence="11">
    <location>
        <begin position="167"/>
        <end position="404"/>
    </location>
</feature>
<dbReference type="GO" id="GO:0051287">
    <property type="term" value="F:NAD binding"/>
    <property type="evidence" value="ECO:0007669"/>
    <property type="project" value="InterPro"/>
</dbReference>
<comment type="cofactor">
    <cofactor evidence="2">
        <name>Mg(2+)</name>
        <dbReference type="ChEBI" id="CHEBI:18420"/>
    </cofactor>
</comment>
<dbReference type="InterPro" id="IPR012301">
    <property type="entry name" value="Malic_N_dom"/>
</dbReference>
<feature type="domain" description="Malic enzyme N-terminal" evidence="12">
    <location>
        <begin position="22"/>
        <end position="155"/>
    </location>
</feature>
<comment type="similarity">
    <text evidence="3">In the N-terminal section; belongs to the malic enzymes family.</text>
</comment>
<dbReference type="FunFam" id="3.40.50.10380:FF:000003">
    <property type="entry name" value="NADP-dependent malic enzyme"/>
    <property type="match status" value="1"/>
</dbReference>
<dbReference type="GO" id="GO:0016746">
    <property type="term" value="F:acyltransferase activity"/>
    <property type="evidence" value="ECO:0007669"/>
    <property type="project" value="InterPro"/>
</dbReference>
<dbReference type="SUPFAM" id="SSF53223">
    <property type="entry name" value="Aminoacid dehydrogenase-like, N-terminal domain"/>
    <property type="match status" value="1"/>
</dbReference>
<dbReference type="SUPFAM" id="SSF53659">
    <property type="entry name" value="Isocitrate/Isopropylmalate dehydrogenase-like"/>
    <property type="match status" value="1"/>
</dbReference>
<dbReference type="RefSeq" id="WP_016746661.1">
    <property type="nucleotide sequence ID" value="NZ_CP059319.1"/>
</dbReference>
<evidence type="ECO:0000256" key="10">
    <source>
        <dbReference type="PIRSR" id="PIRSR036684-3"/>
    </source>
</evidence>
<evidence type="ECO:0000256" key="6">
    <source>
        <dbReference type="ARBA" id="ARBA00023002"/>
    </source>
</evidence>
<dbReference type="Gene3D" id="3.40.50.10380">
    <property type="entry name" value="Malic enzyme, N-terminal domain"/>
    <property type="match status" value="1"/>
</dbReference>
<gene>
    <name evidence="13" type="ORF">HRJ34_19455</name>
</gene>
<dbReference type="AlphaFoldDB" id="A0A975CZI3"/>
<evidence type="ECO:0000256" key="2">
    <source>
        <dbReference type="ARBA" id="ARBA00001946"/>
    </source>
</evidence>
<evidence type="ECO:0000313" key="14">
    <source>
        <dbReference type="Proteomes" id="UP000664914"/>
    </source>
</evidence>
<dbReference type="Gene3D" id="3.40.50.10950">
    <property type="match status" value="1"/>
</dbReference>
<keyword evidence="5 9" id="KW-0479">Metal-binding</keyword>
<dbReference type="InterPro" id="IPR042112">
    <property type="entry name" value="P_AcTrfase_dom2"/>
</dbReference>
<dbReference type="Pfam" id="PF01515">
    <property type="entry name" value="PTA_PTB"/>
    <property type="match status" value="1"/>
</dbReference>
<reference evidence="13" key="2">
    <citation type="submission" date="2021-04" db="EMBL/GenBank/DDBJ databases">
        <title>Isolation and genomic analysis of the ibuprofen-degrading bacterium Sphingomonas strain MPO218.</title>
        <authorList>
            <person name="Aulestia M."/>
            <person name="Flores A."/>
            <person name="Mangas E.L."/>
            <person name="Perez-Pulido A.J."/>
            <person name="Santero E."/>
            <person name="Camacho E.M."/>
        </authorList>
    </citation>
    <scope>NUCLEOTIDE SEQUENCE</scope>
    <source>
        <strain evidence="13">MPO218</strain>
    </source>
</reference>
<accession>A0A975CZI3</accession>
<dbReference type="InterPro" id="IPR015884">
    <property type="entry name" value="Malic_enzyme_CS"/>
</dbReference>
<keyword evidence="6" id="KW-0560">Oxidoreductase</keyword>
<evidence type="ECO:0000259" key="11">
    <source>
        <dbReference type="SMART" id="SM00919"/>
    </source>
</evidence>
<comment type="cofactor">
    <cofactor evidence="1">
        <name>Mn(2+)</name>
        <dbReference type="ChEBI" id="CHEBI:29035"/>
    </cofactor>
</comment>
<dbReference type="PROSITE" id="PS00331">
    <property type="entry name" value="MALIC_ENZYMES"/>
    <property type="match status" value="1"/>
</dbReference>
<dbReference type="InterPro" id="IPR037062">
    <property type="entry name" value="Malic_N_dom_sf"/>
</dbReference>
<dbReference type="InterPro" id="IPR002505">
    <property type="entry name" value="PTA_PTB"/>
</dbReference>
<evidence type="ECO:0000256" key="9">
    <source>
        <dbReference type="PIRSR" id="PIRSR036684-2"/>
    </source>
</evidence>
<dbReference type="FunFam" id="3.40.50.720:FF:000095">
    <property type="entry name" value="NADP-dependent malic enzyme"/>
    <property type="match status" value="1"/>
</dbReference>
<dbReference type="Pfam" id="PF03949">
    <property type="entry name" value="Malic_M"/>
    <property type="match status" value="1"/>
</dbReference>
<dbReference type="Pfam" id="PF00390">
    <property type="entry name" value="malic"/>
    <property type="match status" value="1"/>
</dbReference>
<evidence type="ECO:0000256" key="5">
    <source>
        <dbReference type="ARBA" id="ARBA00022723"/>
    </source>
</evidence>
<dbReference type="InterPro" id="IPR012302">
    <property type="entry name" value="Malic_NAD-bd"/>
</dbReference>
<dbReference type="PIRSF" id="PIRSF036684">
    <property type="entry name" value="ME_PTA"/>
    <property type="match status" value="1"/>
</dbReference>
<evidence type="ECO:0000256" key="4">
    <source>
        <dbReference type="ARBA" id="ARBA00008756"/>
    </source>
</evidence>
<dbReference type="GO" id="GO:0046872">
    <property type="term" value="F:metal ion binding"/>
    <property type="evidence" value="ECO:0007669"/>
    <property type="project" value="UniProtKB-KW"/>
</dbReference>
<evidence type="ECO:0000256" key="1">
    <source>
        <dbReference type="ARBA" id="ARBA00001936"/>
    </source>
</evidence>
<sequence>MSDSKVQFSDREALFFHSTGRPGKIEIVASKPMATQRDLSLAYSPGVAVPVKAIAADPDTAYDYTAKGNLVAVISNGTAILGLGNLGALASKPVMEGKAVLFKRFADVDSIDLELATEDPEAFINAVALLEPSFGGINLEDIKAPECFIIEQALKERMNIPVMHDDQHGTAIIAAAGLINAAHLTKRALKDMTVVVNGAGAAAIACTELIKSVGVSPDKVLLCDSKGVVYQGRTEGMNQWKSAHATPTTKRTLAEAVEGADVFLGLSVKGALTPDMVKTMAPHPIIFAMANPDPEILPPDAKAVRADAIVATGRSDYPNQVNNVLGFPFIFRGALDVRATGINQEMKIAAAQALAELAREQVPEEVAAAYGGAAPRFGRDYIIPAPFDPRLMEVVPAAVAQAAMDTGVARKPILDMAAYKDSLKARLNPTTSVLTLASETARAHPKRVVFAEAEEEVVLRAAIQFKNLGYGTPVLVGRDDVPDKLRELGVEDPETYELHNSRNSPLIERMVDYLYDRLKRRGTLRREVQAMVNQDRNIFGALLLALGEADAMVTGTTRTYSQTFRPIRRVLDPVEGKKPLGIHLFVGQNNTTFIADTTVTERPSATELADIAEATAAVARRMGHEPRVAFLSYSTFGNPSGNWLETVRGAVSELDARGVSFEYEGEMAPDAALNPSIMKLYPFNRLSAPANVLVMPGLQSANISAKLLRELGRGSMIGPMLVGMEKPVQIATMSSNAAEIMTLALLAAAGIAH</sequence>
<feature type="binding site" evidence="10">
    <location>
        <begin position="80"/>
        <end position="87"/>
    </location>
    <ligand>
        <name>NADP(+)</name>
        <dbReference type="ChEBI" id="CHEBI:58349"/>
    </ligand>
</feature>
<feature type="binding site" evidence="9">
    <location>
        <position position="141"/>
    </location>
    <ligand>
        <name>a divalent metal cation</name>
        <dbReference type="ChEBI" id="CHEBI:60240"/>
    </ligand>
</feature>
<dbReference type="InterPro" id="IPR051674">
    <property type="entry name" value="Malate_Decarboxylase"/>
</dbReference>
<proteinExistence type="inferred from homology"/>
<dbReference type="GO" id="GO:0004470">
    <property type="term" value="F:malic enzyme activity"/>
    <property type="evidence" value="ECO:0007669"/>
    <property type="project" value="InterPro"/>
</dbReference>
<dbReference type="GO" id="GO:0006108">
    <property type="term" value="P:malate metabolic process"/>
    <property type="evidence" value="ECO:0007669"/>
    <property type="project" value="InterPro"/>
</dbReference>
<name>A0A975CZI3_9SPHN</name>
<dbReference type="Gene3D" id="3.40.50.10750">
    <property type="entry name" value="Isocitrate/Isopropylmalate dehydrogenase-like"/>
    <property type="match status" value="1"/>
</dbReference>
<feature type="binding site" evidence="10">
    <location>
        <position position="166"/>
    </location>
    <ligand>
        <name>a divalent metal cation</name>
        <dbReference type="ChEBI" id="CHEBI:60240"/>
    </ligand>
</feature>
<feature type="binding site" evidence="10">
    <location>
        <position position="291"/>
    </location>
    <ligand>
        <name>a divalent metal cation</name>
        <dbReference type="ChEBI" id="CHEBI:60240"/>
    </ligand>
</feature>
<evidence type="ECO:0000256" key="8">
    <source>
        <dbReference type="PIRSR" id="PIRSR036684-1"/>
    </source>
</evidence>
<evidence type="ECO:0000256" key="7">
    <source>
        <dbReference type="ARBA" id="ARBA00023268"/>
    </source>
</evidence>
<dbReference type="EMBL" id="CP059319">
    <property type="protein sequence ID" value="QTH20495.1"/>
    <property type="molecule type" value="Genomic_DNA"/>
</dbReference>
<dbReference type="InterPro" id="IPR012188">
    <property type="entry name" value="ME_PTA"/>
</dbReference>
<feature type="binding site" evidence="9">
    <location>
        <position position="140"/>
    </location>
    <ligand>
        <name>a divalent metal cation</name>
        <dbReference type="ChEBI" id="CHEBI:60240"/>
    </ligand>
</feature>
<dbReference type="Gene3D" id="3.40.50.720">
    <property type="entry name" value="NAD(P)-binding Rossmann-like Domain"/>
    <property type="match status" value="1"/>
</dbReference>
<evidence type="ECO:0000313" key="13">
    <source>
        <dbReference type="EMBL" id="QTH20495.1"/>
    </source>
</evidence>
<evidence type="ECO:0000259" key="12">
    <source>
        <dbReference type="SMART" id="SM01274"/>
    </source>
</evidence>
<dbReference type="CDD" id="cd05311">
    <property type="entry name" value="NAD_bind_2_malic_enz"/>
    <property type="match status" value="1"/>
</dbReference>
<dbReference type="PANTHER" id="PTHR43237">
    <property type="entry name" value="NADP-DEPENDENT MALIC ENZYME"/>
    <property type="match status" value="1"/>
</dbReference>
<dbReference type="PANTHER" id="PTHR43237:SF4">
    <property type="entry name" value="NADP-DEPENDENT MALIC ENZYME"/>
    <property type="match status" value="1"/>
</dbReference>
<keyword evidence="10" id="KW-0521">NADP</keyword>
<dbReference type="InterPro" id="IPR042113">
    <property type="entry name" value="P_AcTrfase_dom1"/>
</dbReference>
<organism evidence="13 14">
    <name type="scientific">Rhizorhabdus wittichii</name>
    <dbReference type="NCBI Taxonomy" id="160791"/>
    <lineage>
        <taxon>Bacteria</taxon>
        <taxon>Pseudomonadati</taxon>
        <taxon>Pseudomonadota</taxon>
        <taxon>Alphaproteobacteria</taxon>
        <taxon>Sphingomonadales</taxon>
        <taxon>Sphingomonadaceae</taxon>
        <taxon>Rhizorhabdus</taxon>
    </lineage>
</organism>
<feature type="active site" description="Proton acceptor" evidence="8">
    <location>
        <position position="98"/>
    </location>
</feature>
<dbReference type="InterPro" id="IPR045213">
    <property type="entry name" value="Malic_NAD-bd_bact_type"/>
</dbReference>
<protein>
    <submittedName>
        <fullName evidence="13">NADP-dependent malic enzyme</fullName>
    </submittedName>
</protein>
<comment type="similarity">
    <text evidence="4">In the C-terminal section; belongs to the phosphate acetyltransferase and butyryltransferase family.</text>
</comment>